<dbReference type="EMBL" id="KF554427">
    <property type="protein sequence ID" value="AGZ19370.1"/>
    <property type="molecule type" value="Genomic_DNA"/>
</dbReference>
<comment type="similarity">
    <text evidence="1">Belongs to the ycf20 family.</text>
</comment>
<keyword evidence="2" id="KW-0472">Membrane</keyword>
<dbReference type="InterPro" id="IPR007572">
    <property type="entry name" value="Uncharacterised_Ycf20"/>
</dbReference>
<feature type="transmembrane region" description="Helical" evidence="2">
    <location>
        <begin position="36"/>
        <end position="59"/>
    </location>
</feature>
<geneLocation type="chloroplast" evidence="3"/>
<keyword evidence="3" id="KW-0150">Chloroplast</keyword>
<proteinExistence type="inferred from homology"/>
<keyword evidence="3" id="KW-0934">Plastid</keyword>
<dbReference type="Pfam" id="PF04483">
    <property type="entry name" value="DUF565"/>
    <property type="match status" value="1"/>
</dbReference>
<accession>U5U5L2</accession>
<reference evidence="3" key="1">
    <citation type="journal article" date="2014" name="BMC Genomics">
        <title>Plastid and mitochondrion genomic sequences from Arctic Chlorella sp. ArM0029B.</title>
        <authorList>
            <person name="Jeong H."/>
            <person name="Lim J.M."/>
            <person name="Park J."/>
            <person name="Sim Y.M."/>
            <person name="Choi H.G."/>
            <person name="Lee J."/>
            <person name="Jeong W.J."/>
        </authorList>
    </citation>
    <scope>NUCLEOTIDE SEQUENCE</scope>
    <source>
        <strain evidence="3">ArM0029B</strain>
    </source>
</reference>
<sequence>MTNNNFKKIKPFDFFLLLCSFLYGNIFAIQCSNLNWGFLLIFGVVFFIENLEKFAYMVFKVNQQTTNQKITKTLFFISSSQKNNTNYFFVTDATFFLLNSLKRGFLLGFFLEAFKVGS</sequence>
<organism evidence="3">
    <name type="scientific">Chlorella sp. ArM0029B</name>
    <dbReference type="NCBI Taxonomy" id="1415603"/>
    <lineage>
        <taxon>Eukaryota</taxon>
        <taxon>Viridiplantae</taxon>
        <taxon>Chlorophyta</taxon>
        <taxon>core chlorophytes</taxon>
        <taxon>Trebouxiophyceae</taxon>
        <taxon>Chlorellales</taxon>
        <taxon>Chlorellaceae</taxon>
        <taxon>Chlorella clade</taxon>
        <taxon>Chlorella</taxon>
    </lineage>
</organism>
<feature type="transmembrane region" description="Helical" evidence="2">
    <location>
        <begin position="12"/>
        <end position="30"/>
    </location>
</feature>
<protein>
    <submittedName>
        <fullName evidence="3">Putative chloroplast RF20</fullName>
    </submittedName>
</protein>
<evidence type="ECO:0000256" key="2">
    <source>
        <dbReference type="SAM" id="Phobius"/>
    </source>
</evidence>
<dbReference type="AlphaFoldDB" id="U5U5L2"/>
<evidence type="ECO:0000256" key="1">
    <source>
        <dbReference type="ARBA" id="ARBA00009846"/>
    </source>
</evidence>
<gene>
    <name evidence="3" type="primary">ycf20</name>
    <name evidence="3" type="ORF">CH29B_p098</name>
</gene>
<evidence type="ECO:0000313" key="3">
    <source>
        <dbReference type="EMBL" id="AGZ19370.1"/>
    </source>
</evidence>
<name>U5U5L2_9CHLO</name>
<keyword evidence="2" id="KW-1133">Transmembrane helix</keyword>
<keyword evidence="2" id="KW-0812">Transmembrane</keyword>